<dbReference type="EMBL" id="AP023036">
    <property type="protein sequence ID" value="BCD46055.1"/>
    <property type="molecule type" value="Genomic_DNA"/>
</dbReference>
<dbReference type="InterPro" id="IPR050790">
    <property type="entry name" value="ExbB/TolQ_transport"/>
</dbReference>
<feature type="transmembrane region" description="Helical" evidence="9">
    <location>
        <begin position="49"/>
        <end position="76"/>
    </location>
</feature>
<dbReference type="NCBIfam" id="TIGR02805">
    <property type="entry name" value="exbB2"/>
    <property type="match status" value="1"/>
</dbReference>
<keyword evidence="5 8" id="KW-0653">Protein transport</keyword>
<reference evidence="12 13" key="1">
    <citation type="submission" date="2019-06" db="EMBL/GenBank/DDBJ databases">
        <title>Complete genome sequence of Helicobacter suis SNTW101c.</title>
        <authorList>
            <person name="Rimbara E."/>
            <person name="Suzuki M."/>
            <person name="Matsui H."/>
            <person name="Nakamura M."/>
            <person name="Mori S."/>
            <person name="Shibayama K."/>
        </authorList>
    </citation>
    <scope>NUCLEOTIDE SEQUENCE [LARGE SCALE GENOMIC DNA]</scope>
    <source>
        <strain evidence="12 13">SNTW101c</strain>
    </source>
</reference>
<evidence type="ECO:0000256" key="3">
    <source>
        <dbReference type="ARBA" id="ARBA00022475"/>
    </source>
</evidence>
<gene>
    <name evidence="12" type="primary">exbB_2</name>
    <name evidence="11" type="ORF">NHP190020_10940</name>
    <name evidence="12" type="ORF">SNTW_03580</name>
</gene>
<reference evidence="11 14" key="2">
    <citation type="submission" date="2020-04" db="EMBL/GenBank/DDBJ databases">
        <title>Genomic analysis of gastric non-Helicobacter pylori Helicobacters isolated in Japan.</title>
        <authorList>
            <person name="Suzuki M."/>
            <person name="Rimbara E."/>
        </authorList>
    </citation>
    <scope>NUCLEOTIDE SEQUENCE [LARGE SCALE GENOMIC DNA]</scope>
    <source>
        <strain evidence="11 14">NHP19-0020</strain>
    </source>
</reference>
<keyword evidence="7 9" id="KW-0472">Membrane</keyword>
<dbReference type="PANTHER" id="PTHR30625">
    <property type="entry name" value="PROTEIN TOLQ"/>
    <property type="match status" value="1"/>
</dbReference>
<evidence type="ECO:0000256" key="6">
    <source>
        <dbReference type="ARBA" id="ARBA00022989"/>
    </source>
</evidence>
<dbReference type="InterPro" id="IPR014172">
    <property type="entry name" value="TonB_ExbB_2"/>
</dbReference>
<evidence type="ECO:0000256" key="1">
    <source>
        <dbReference type="ARBA" id="ARBA00004429"/>
    </source>
</evidence>
<evidence type="ECO:0000313" key="11">
    <source>
        <dbReference type="EMBL" id="BCD46055.1"/>
    </source>
</evidence>
<comment type="similarity">
    <text evidence="8">Belongs to the exbB/tolQ family.</text>
</comment>
<name>A0A6J4CYD6_9HELI</name>
<comment type="subcellular location">
    <subcellularLocation>
        <location evidence="1">Cell inner membrane</location>
        <topology evidence="1">Multi-pass membrane protein</topology>
    </subcellularLocation>
    <subcellularLocation>
        <location evidence="8">Membrane</location>
        <topology evidence="8">Multi-pass membrane protein</topology>
    </subcellularLocation>
</comment>
<dbReference type="GO" id="GO:0017038">
    <property type="term" value="P:protein import"/>
    <property type="evidence" value="ECO:0007669"/>
    <property type="project" value="TreeGrafter"/>
</dbReference>
<evidence type="ECO:0000256" key="2">
    <source>
        <dbReference type="ARBA" id="ARBA00022448"/>
    </source>
</evidence>
<evidence type="ECO:0000256" key="5">
    <source>
        <dbReference type="ARBA" id="ARBA00022927"/>
    </source>
</evidence>
<keyword evidence="3" id="KW-1003">Cell membrane</keyword>
<proteinExistence type="inferred from homology"/>
<evidence type="ECO:0000256" key="7">
    <source>
        <dbReference type="ARBA" id="ARBA00023136"/>
    </source>
</evidence>
<dbReference type="GO" id="GO:0055085">
    <property type="term" value="P:transmembrane transport"/>
    <property type="evidence" value="ECO:0007669"/>
    <property type="project" value="InterPro"/>
</dbReference>
<evidence type="ECO:0000256" key="9">
    <source>
        <dbReference type="SAM" id="Phobius"/>
    </source>
</evidence>
<keyword evidence="14" id="KW-1185">Reference proteome</keyword>
<sequence length="148" mass="16279">MDYGILGFLAFLSVIVIAIGIERVWFYATVRVDDYKDKRKLELDLHRRLTLVATIGSNAPYVGLLGTVTGIMITFIELGNTSAVDTKAIMVGLALALKSTGMGLIVAIPSVVIYNMLVRKSEIIATKWDIYHHPATEGAGYNRLDTDF</sequence>
<dbReference type="Pfam" id="PF01618">
    <property type="entry name" value="MotA_ExbB"/>
    <property type="match status" value="1"/>
</dbReference>
<dbReference type="Proteomes" id="UP000317935">
    <property type="component" value="Chromosome"/>
</dbReference>
<dbReference type="PANTHER" id="PTHR30625:SF15">
    <property type="entry name" value="BIOPOLYMER TRANSPORT PROTEIN EXBB"/>
    <property type="match status" value="1"/>
</dbReference>
<feature type="domain" description="MotA/TolQ/ExbB proton channel" evidence="10">
    <location>
        <begin position="42"/>
        <end position="129"/>
    </location>
</feature>
<evidence type="ECO:0000256" key="8">
    <source>
        <dbReference type="RuleBase" id="RU004057"/>
    </source>
</evidence>
<keyword evidence="2 8" id="KW-0813">Transport</keyword>
<evidence type="ECO:0000256" key="4">
    <source>
        <dbReference type="ARBA" id="ARBA00022692"/>
    </source>
</evidence>
<accession>A0A6J4CYD6</accession>
<dbReference type="AlphaFoldDB" id="A0A6J4CYD6"/>
<keyword evidence="6 9" id="KW-1133">Transmembrane helix</keyword>
<evidence type="ECO:0000313" key="12">
    <source>
        <dbReference type="EMBL" id="BCD69713.1"/>
    </source>
</evidence>
<dbReference type="GO" id="GO:0005886">
    <property type="term" value="C:plasma membrane"/>
    <property type="evidence" value="ECO:0007669"/>
    <property type="project" value="UniProtKB-SubCell"/>
</dbReference>
<evidence type="ECO:0000313" key="14">
    <source>
        <dbReference type="Proteomes" id="UP000509742"/>
    </source>
</evidence>
<feature type="transmembrane region" description="Helical" evidence="9">
    <location>
        <begin position="6"/>
        <end position="28"/>
    </location>
</feature>
<protein>
    <submittedName>
        <fullName evidence="12">Biopolymer transport protein ExbB</fullName>
    </submittedName>
</protein>
<evidence type="ECO:0000259" key="10">
    <source>
        <dbReference type="Pfam" id="PF01618"/>
    </source>
</evidence>
<evidence type="ECO:0000313" key="13">
    <source>
        <dbReference type="Proteomes" id="UP000317935"/>
    </source>
</evidence>
<feature type="transmembrane region" description="Helical" evidence="9">
    <location>
        <begin position="88"/>
        <end position="117"/>
    </location>
</feature>
<dbReference type="InterPro" id="IPR002898">
    <property type="entry name" value="MotA_ExbB_proton_chnl"/>
</dbReference>
<dbReference type="Proteomes" id="UP000509742">
    <property type="component" value="Chromosome"/>
</dbReference>
<keyword evidence="4 9" id="KW-0812">Transmembrane</keyword>
<organism evidence="12 13">
    <name type="scientific">Helicobacter suis</name>
    <dbReference type="NCBI Taxonomy" id="104628"/>
    <lineage>
        <taxon>Bacteria</taxon>
        <taxon>Pseudomonadati</taxon>
        <taxon>Campylobacterota</taxon>
        <taxon>Epsilonproteobacteria</taxon>
        <taxon>Campylobacterales</taxon>
        <taxon>Helicobacteraceae</taxon>
        <taxon>Helicobacter</taxon>
    </lineage>
</organism>
<dbReference type="EMBL" id="AP019774">
    <property type="protein sequence ID" value="BCD69713.1"/>
    <property type="molecule type" value="Genomic_DNA"/>
</dbReference>